<reference evidence="2 3" key="2">
    <citation type="journal article" date="2014" name="Int. J. Syst. Evol. Microbiol.">
        <title>Methanobacterium paludis sp. nov. and a novel strain of Methanobacterium lacus isolated from northern peatlands.</title>
        <authorList>
            <person name="Cadillo-Quiroz H."/>
            <person name="Brauer S.L."/>
            <person name="Goodson N."/>
            <person name="Yavitt J.B."/>
            <person name="Zinder S.H."/>
        </authorList>
    </citation>
    <scope>NUCLEOTIDE SEQUENCE [LARGE SCALE GENOMIC DNA]</scope>
    <source>
        <strain evidence="2 3">AL-21</strain>
    </source>
</reference>
<keyword evidence="3" id="KW-1185">Reference proteome</keyword>
<feature type="domain" description="Serine aminopeptidase S33" evidence="1">
    <location>
        <begin position="23"/>
        <end position="226"/>
    </location>
</feature>
<gene>
    <name evidence="2" type="ordered locus">Metbo_2009</name>
</gene>
<accession>F0TBF9</accession>
<dbReference type="PANTHER" id="PTHR43798">
    <property type="entry name" value="MONOACYLGLYCEROL LIPASE"/>
    <property type="match status" value="1"/>
</dbReference>
<dbReference type="Pfam" id="PF12146">
    <property type="entry name" value="Hydrolase_4"/>
    <property type="match status" value="1"/>
</dbReference>
<dbReference type="InterPro" id="IPR000073">
    <property type="entry name" value="AB_hydrolase_1"/>
</dbReference>
<dbReference type="EMBL" id="CP002551">
    <property type="protein sequence ID" value="ADZ10228.1"/>
    <property type="molecule type" value="Genomic_DNA"/>
</dbReference>
<evidence type="ECO:0000313" key="3">
    <source>
        <dbReference type="Proteomes" id="UP000007490"/>
    </source>
</evidence>
<keyword evidence="2" id="KW-0378">Hydrolase</keyword>
<evidence type="ECO:0000259" key="1">
    <source>
        <dbReference type="Pfam" id="PF12146"/>
    </source>
</evidence>
<dbReference type="HOGENOM" id="CLU_020336_50_1_2"/>
<dbReference type="PRINTS" id="PR00111">
    <property type="entry name" value="ABHYDROLASE"/>
</dbReference>
<reference evidence="3" key="1">
    <citation type="submission" date="2011-02" db="EMBL/GenBank/DDBJ databases">
        <title>Complete sequence of Methanobacterium sp. AL-21.</title>
        <authorList>
            <consortium name="US DOE Joint Genome Institute"/>
            <person name="Lucas S."/>
            <person name="Copeland A."/>
            <person name="Lapidus A."/>
            <person name="Cheng J.-F."/>
            <person name="Goodwin L."/>
            <person name="Pitluck S."/>
            <person name="Chertkov O."/>
            <person name="Detter J.C."/>
            <person name="Han C."/>
            <person name="Tapia R."/>
            <person name="Land M."/>
            <person name="Hauser L."/>
            <person name="Kyrpides N."/>
            <person name="Ivanova N."/>
            <person name="Mikhailova N."/>
            <person name="Pagani I."/>
            <person name="Cadillo-Quiroz H."/>
            <person name="Imachi H."/>
            <person name="Zinder S."/>
            <person name="Liu W."/>
            <person name="Woyke T."/>
        </authorList>
    </citation>
    <scope>NUCLEOTIDE SEQUENCE [LARGE SCALE GENOMIC DNA]</scope>
    <source>
        <strain evidence="3">AL-21</strain>
    </source>
</reference>
<dbReference type="SUPFAM" id="SSF53474">
    <property type="entry name" value="alpha/beta-Hydrolases"/>
    <property type="match status" value="1"/>
</dbReference>
<dbReference type="PRINTS" id="PR00412">
    <property type="entry name" value="EPOXHYDRLASE"/>
</dbReference>
<protein>
    <submittedName>
        <fullName evidence="2">Alpha/beta hydrolase fold protein</fullName>
    </submittedName>
</protein>
<dbReference type="AlphaFoldDB" id="F0TBF9"/>
<dbReference type="InterPro" id="IPR022742">
    <property type="entry name" value="Hydrolase_4"/>
</dbReference>
<name>F0TBF9_METLA</name>
<dbReference type="STRING" id="877455.Metbo_2009"/>
<dbReference type="KEGG" id="mel:Metbo_2009"/>
<proteinExistence type="predicted"/>
<evidence type="ECO:0000313" key="2">
    <source>
        <dbReference type="EMBL" id="ADZ10228.1"/>
    </source>
</evidence>
<dbReference type="Gene3D" id="3.40.50.1820">
    <property type="entry name" value="alpha/beta hydrolase"/>
    <property type="match status" value="1"/>
</dbReference>
<dbReference type="Proteomes" id="UP000007490">
    <property type="component" value="Chromosome"/>
</dbReference>
<dbReference type="InterPro" id="IPR050266">
    <property type="entry name" value="AB_hydrolase_sf"/>
</dbReference>
<dbReference type="GO" id="GO:0016787">
    <property type="term" value="F:hydrolase activity"/>
    <property type="evidence" value="ECO:0007669"/>
    <property type="project" value="UniProtKB-KW"/>
</dbReference>
<organism evidence="2 3">
    <name type="scientific">Methanobacterium lacus (strain AL-21)</name>
    <dbReference type="NCBI Taxonomy" id="877455"/>
    <lineage>
        <taxon>Archaea</taxon>
        <taxon>Methanobacteriati</taxon>
        <taxon>Methanobacteriota</taxon>
        <taxon>Methanomada group</taxon>
        <taxon>Methanobacteria</taxon>
        <taxon>Methanobacteriales</taxon>
        <taxon>Methanobacteriaceae</taxon>
        <taxon>Methanobacterium</taxon>
    </lineage>
</organism>
<dbReference type="eggNOG" id="arCOG01648">
    <property type="taxonomic scope" value="Archaea"/>
</dbReference>
<sequence>MSYINSHYAQIYYNTHGKGDPTIFLHGLSDSSQFFKPLKNNITGIKAIQPDLRGHGESDHDVDISMELLTEDLINLLNELHIKRANILGFSLGSLIAQNFALEFPEHVKSLIICSGYSKCGHELSETFKKLEDLTSQGGVPAFFDEMIKLVYTKDYLLKHREIYGFKDMAVQTNSKAAVLKSLSICRTFDVESRLSEINVPTLIMYGSEDILVPPESSQKMHCKLTHSRILSFPMGHNFFLQENIKKIAVEIQKFLI</sequence>
<dbReference type="OrthoDB" id="7531at2157"/>
<dbReference type="InterPro" id="IPR000639">
    <property type="entry name" value="Epox_hydrolase-like"/>
</dbReference>
<dbReference type="RefSeq" id="WP_013645579.1">
    <property type="nucleotide sequence ID" value="NC_015216.1"/>
</dbReference>
<dbReference type="InterPro" id="IPR029058">
    <property type="entry name" value="AB_hydrolase_fold"/>
</dbReference>
<dbReference type="GeneID" id="10278469"/>